<dbReference type="SUPFAM" id="SSF53244">
    <property type="entry name" value="MurD-like peptide ligases, peptide-binding domain"/>
    <property type="match status" value="1"/>
</dbReference>
<evidence type="ECO:0000259" key="14">
    <source>
        <dbReference type="Pfam" id="PF08245"/>
    </source>
</evidence>
<dbReference type="PANTHER" id="PTHR43024:SF1">
    <property type="entry name" value="UDP-N-ACETYLMURAMOYL-TRIPEPTIDE--D-ALANYL-D-ALANINE LIGASE"/>
    <property type="match status" value="1"/>
</dbReference>
<evidence type="ECO:0000256" key="2">
    <source>
        <dbReference type="ARBA" id="ARBA00022598"/>
    </source>
</evidence>
<dbReference type="Pfam" id="PF02875">
    <property type="entry name" value="Mur_ligase_C"/>
    <property type="match status" value="1"/>
</dbReference>
<evidence type="ECO:0000256" key="11">
    <source>
        <dbReference type="RuleBase" id="RU004136"/>
    </source>
</evidence>
<accession>A0A1H3XL17</accession>
<dbReference type="UniPathway" id="UPA00219"/>
<gene>
    <name evidence="10" type="primary">murF</name>
    <name evidence="15" type="ORF">SAMN04515656_10292</name>
</gene>
<comment type="function">
    <text evidence="10 11">Involved in cell wall formation. Catalyzes the final step in the synthesis of UDP-N-acetylmuramoyl-pentapeptide, the precursor of murein.</text>
</comment>
<evidence type="ECO:0000256" key="6">
    <source>
        <dbReference type="ARBA" id="ARBA00022960"/>
    </source>
</evidence>
<feature type="domain" description="Mur ligase C-terminal" evidence="13">
    <location>
        <begin position="315"/>
        <end position="438"/>
    </location>
</feature>
<dbReference type="GO" id="GO:0009252">
    <property type="term" value="P:peptidoglycan biosynthetic process"/>
    <property type="evidence" value="ECO:0007669"/>
    <property type="project" value="UniProtKB-UniRule"/>
</dbReference>
<keyword evidence="1 10" id="KW-0963">Cytoplasm</keyword>
<dbReference type="Gene3D" id="3.40.1190.10">
    <property type="entry name" value="Mur-like, catalytic domain"/>
    <property type="match status" value="1"/>
</dbReference>
<dbReference type="AlphaFoldDB" id="A0A1H3XL17"/>
<keyword evidence="4 10" id="KW-0547">Nucleotide-binding</keyword>
<dbReference type="GO" id="GO:0008360">
    <property type="term" value="P:regulation of cell shape"/>
    <property type="evidence" value="ECO:0007669"/>
    <property type="project" value="UniProtKB-KW"/>
</dbReference>
<evidence type="ECO:0000313" key="16">
    <source>
        <dbReference type="Proteomes" id="UP000199394"/>
    </source>
</evidence>
<evidence type="ECO:0000259" key="12">
    <source>
        <dbReference type="Pfam" id="PF01225"/>
    </source>
</evidence>
<keyword evidence="3 10" id="KW-0132">Cell division</keyword>
<comment type="pathway">
    <text evidence="10 11">Cell wall biogenesis; peptidoglycan biosynthesis.</text>
</comment>
<feature type="domain" description="Mur ligase central" evidence="14">
    <location>
        <begin position="110"/>
        <end position="292"/>
    </location>
</feature>
<evidence type="ECO:0000256" key="5">
    <source>
        <dbReference type="ARBA" id="ARBA00022840"/>
    </source>
</evidence>
<comment type="catalytic activity">
    <reaction evidence="10 11">
        <text>D-alanyl-D-alanine + UDP-N-acetyl-alpha-D-muramoyl-L-alanyl-gamma-D-glutamyl-meso-2,6-diaminopimelate + ATP = UDP-N-acetyl-alpha-D-muramoyl-L-alanyl-gamma-D-glutamyl-meso-2,6-diaminopimeloyl-D-alanyl-D-alanine + ADP + phosphate + H(+)</text>
        <dbReference type="Rhea" id="RHEA:28374"/>
        <dbReference type="ChEBI" id="CHEBI:15378"/>
        <dbReference type="ChEBI" id="CHEBI:30616"/>
        <dbReference type="ChEBI" id="CHEBI:43474"/>
        <dbReference type="ChEBI" id="CHEBI:57822"/>
        <dbReference type="ChEBI" id="CHEBI:61386"/>
        <dbReference type="ChEBI" id="CHEBI:83905"/>
        <dbReference type="ChEBI" id="CHEBI:456216"/>
        <dbReference type="EC" id="6.3.2.10"/>
    </reaction>
</comment>
<dbReference type="Gene3D" id="3.40.1390.10">
    <property type="entry name" value="MurE/MurF, N-terminal domain"/>
    <property type="match status" value="1"/>
</dbReference>
<dbReference type="InterPro" id="IPR013221">
    <property type="entry name" value="Mur_ligase_cen"/>
</dbReference>
<dbReference type="EMBL" id="FNRK01000002">
    <property type="protein sequence ID" value="SDZ99631.1"/>
    <property type="molecule type" value="Genomic_DNA"/>
</dbReference>
<protein>
    <recommendedName>
        <fullName evidence="10 11">UDP-N-acetylmuramoyl-tripeptide--D-alanyl-D-alanine ligase</fullName>
        <ecNumber evidence="10 11">6.3.2.10</ecNumber>
    </recommendedName>
    <alternativeName>
        <fullName evidence="10">D-alanyl-D-alanine-adding enzyme</fullName>
    </alternativeName>
</protein>
<dbReference type="RefSeq" id="WP_176966576.1">
    <property type="nucleotide sequence ID" value="NZ_FNRK01000002.1"/>
</dbReference>
<sequence length="454" mass="49190">MEKFLVSELLDVFDGQLEQEGTVPFITSASIDSRTIAPGGLYIPIIGESMDGHQFIQNAIDHGAVAVLTQQPDCTVPKEVTVIRVGSTKDALQALGRANRHRYHIPVVAVTGSSGKTTTKDVIAAVLSQKCKTMKTQGNYNNQLGVPQTLFQLDGSYGAAVVEMGMDHLGDIRETIDEVTPHYAVITNVGTAHLEFLKTQENILKAKMEILETMGEGDYAILNGDDPYLNRISDTPYRIIRIGIDSDALDYRAENIESSSDGVRFTLDGEAYHFRFPGIHNVYNAMAAIVIAKDLELNQEQIQCGFDAFIPSGNRMKVETIDGITYIDDSYNANPDSMRAASNTLRAMGGEKGRCIAVIGDMLEMGETGWEIHRKVGETVGEIADILIAVGDLAKAYVQGASGKLPVEAIHHCEDAVDAALVLKNIAVPGDTVLIKASHGVHLEKIMTSVKGED</sequence>
<organism evidence="15 16">
    <name type="scientific">Eubacterium aggregans</name>
    <dbReference type="NCBI Taxonomy" id="81409"/>
    <lineage>
        <taxon>Bacteria</taxon>
        <taxon>Bacillati</taxon>
        <taxon>Bacillota</taxon>
        <taxon>Clostridia</taxon>
        <taxon>Eubacteriales</taxon>
        <taxon>Eubacteriaceae</taxon>
        <taxon>Eubacterium</taxon>
    </lineage>
</organism>
<evidence type="ECO:0000256" key="8">
    <source>
        <dbReference type="ARBA" id="ARBA00023306"/>
    </source>
</evidence>
<evidence type="ECO:0000256" key="9">
    <source>
        <dbReference type="ARBA" id="ARBA00023316"/>
    </source>
</evidence>
<dbReference type="InterPro" id="IPR036615">
    <property type="entry name" value="Mur_ligase_C_dom_sf"/>
</dbReference>
<keyword evidence="5 10" id="KW-0067">ATP-binding</keyword>
<comment type="subcellular location">
    <subcellularLocation>
        <location evidence="10 11">Cytoplasm</location>
    </subcellularLocation>
</comment>
<dbReference type="InterPro" id="IPR036565">
    <property type="entry name" value="Mur-like_cat_sf"/>
</dbReference>
<keyword evidence="9 10" id="KW-0961">Cell wall biogenesis/degradation</keyword>
<proteinExistence type="inferred from homology"/>
<evidence type="ECO:0000256" key="4">
    <source>
        <dbReference type="ARBA" id="ARBA00022741"/>
    </source>
</evidence>
<feature type="domain" description="Mur ligase N-terminal catalytic" evidence="12">
    <location>
        <begin position="26"/>
        <end position="98"/>
    </location>
</feature>
<dbReference type="InterPro" id="IPR000713">
    <property type="entry name" value="Mur_ligase_N"/>
</dbReference>
<keyword evidence="6 10" id="KW-0133">Cell shape</keyword>
<name>A0A1H3XL17_9FIRM</name>
<keyword evidence="16" id="KW-1185">Reference proteome</keyword>
<keyword evidence="2 10" id="KW-0436">Ligase</keyword>
<reference evidence="15 16" key="1">
    <citation type="submission" date="2016-10" db="EMBL/GenBank/DDBJ databases">
        <authorList>
            <person name="de Groot N.N."/>
        </authorList>
    </citation>
    <scope>NUCLEOTIDE SEQUENCE [LARGE SCALE GENOMIC DNA]</scope>
    <source>
        <strain evidence="15 16">SR12</strain>
    </source>
</reference>
<dbReference type="InterPro" id="IPR005863">
    <property type="entry name" value="UDP-N-AcMur_synth"/>
</dbReference>
<keyword evidence="8 10" id="KW-0131">Cell cycle</keyword>
<dbReference type="STRING" id="81409.SAMN04515656_10292"/>
<dbReference type="GO" id="GO:0047480">
    <property type="term" value="F:UDP-N-acetylmuramoyl-tripeptide-D-alanyl-D-alanine ligase activity"/>
    <property type="evidence" value="ECO:0007669"/>
    <property type="project" value="UniProtKB-UniRule"/>
</dbReference>
<feature type="binding site" evidence="10">
    <location>
        <begin position="112"/>
        <end position="118"/>
    </location>
    <ligand>
        <name>ATP</name>
        <dbReference type="ChEBI" id="CHEBI:30616"/>
    </ligand>
</feature>
<evidence type="ECO:0000313" key="15">
    <source>
        <dbReference type="EMBL" id="SDZ99631.1"/>
    </source>
</evidence>
<dbReference type="InterPro" id="IPR035911">
    <property type="entry name" value="MurE/MurF_N"/>
</dbReference>
<evidence type="ECO:0000256" key="3">
    <source>
        <dbReference type="ARBA" id="ARBA00022618"/>
    </source>
</evidence>
<dbReference type="NCBIfam" id="TIGR01143">
    <property type="entry name" value="murF"/>
    <property type="match status" value="1"/>
</dbReference>
<dbReference type="InterPro" id="IPR051046">
    <property type="entry name" value="MurCDEF_CellWall_CoF430Synth"/>
</dbReference>
<dbReference type="Proteomes" id="UP000199394">
    <property type="component" value="Unassembled WGS sequence"/>
</dbReference>
<dbReference type="InterPro" id="IPR004101">
    <property type="entry name" value="Mur_ligase_C"/>
</dbReference>
<dbReference type="GO" id="GO:0051301">
    <property type="term" value="P:cell division"/>
    <property type="evidence" value="ECO:0007669"/>
    <property type="project" value="UniProtKB-KW"/>
</dbReference>
<dbReference type="GO" id="GO:0005524">
    <property type="term" value="F:ATP binding"/>
    <property type="evidence" value="ECO:0007669"/>
    <property type="project" value="UniProtKB-UniRule"/>
</dbReference>
<evidence type="ECO:0000256" key="7">
    <source>
        <dbReference type="ARBA" id="ARBA00022984"/>
    </source>
</evidence>
<dbReference type="PANTHER" id="PTHR43024">
    <property type="entry name" value="UDP-N-ACETYLMURAMOYL-TRIPEPTIDE--D-ALANYL-D-ALANINE LIGASE"/>
    <property type="match status" value="1"/>
</dbReference>
<dbReference type="Pfam" id="PF08245">
    <property type="entry name" value="Mur_ligase_M"/>
    <property type="match status" value="1"/>
</dbReference>
<dbReference type="Pfam" id="PF01225">
    <property type="entry name" value="Mur_ligase"/>
    <property type="match status" value="1"/>
</dbReference>
<dbReference type="GO" id="GO:0008766">
    <property type="term" value="F:UDP-N-acetylmuramoylalanyl-D-glutamyl-2,6-diaminopimelate-D-alanyl-D-alanine ligase activity"/>
    <property type="evidence" value="ECO:0007669"/>
    <property type="project" value="RHEA"/>
</dbReference>
<evidence type="ECO:0000256" key="1">
    <source>
        <dbReference type="ARBA" id="ARBA00022490"/>
    </source>
</evidence>
<dbReference type="Gene3D" id="3.90.190.20">
    <property type="entry name" value="Mur ligase, C-terminal domain"/>
    <property type="match status" value="1"/>
</dbReference>
<dbReference type="EC" id="6.3.2.10" evidence="10 11"/>
<evidence type="ECO:0000259" key="13">
    <source>
        <dbReference type="Pfam" id="PF02875"/>
    </source>
</evidence>
<keyword evidence="7 10" id="KW-0573">Peptidoglycan synthesis</keyword>
<dbReference type="GO" id="GO:0071555">
    <property type="term" value="P:cell wall organization"/>
    <property type="evidence" value="ECO:0007669"/>
    <property type="project" value="UniProtKB-KW"/>
</dbReference>
<evidence type="ECO:0000256" key="10">
    <source>
        <dbReference type="HAMAP-Rule" id="MF_02019"/>
    </source>
</evidence>
<comment type="similarity">
    <text evidence="10">Belongs to the MurCDEF family. MurF subfamily.</text>
</comment>
<dbReference type="SUPFAM" id="SSF63418">
    <property type="entry name" value="MurE/MurF N-terminal domain"/>
    <property type="match status" value="1"/>
</dbReference>
<dbReference type="GO" id="GO:0005737">
    <property type="term" value="C:cytoplasm"/>
    <property type="evidence" value="ECO:0007669"/>
    <property type="project" value="UniProtKB-SubCell"/>
</dbReference>
<dbReference type="HAMAP" id="MF_02019">
    <property type="entry name" value="MurF"/>
    <property type="match status" value="1"/>
</dbReference>
<dbReference type="SUPFAM" id="SSF53623">
    <property type="entry name" value="MurD-like peptide ligases, catalytic domain"/>
    <property type="match status" value="1"/>
</dbReference>